<keyword evidence="4" id="KW-1185">Reference proteome</keyword>
<dbReference type="EMBL" id="JABEMC010000006">
    <property type="protein sequence ID" value="NNG79779.1"/>
    <property type="molecule type" value="Genomic_DNA"/>
</dbReference>
<sequence length="220" mass="24163">MSAETADTGTAEPSPAPAPATFAELTEAKRVAFPLHTERLSLSLLAPSDAEGLWSYWQLPETSEWTSSRPASAEELMSERLAAGNTLVVRRRDDESSHPETAPILGEVLVKMQNAWSHPEVAHLARGTQAEIGCAFHPEATGHGFAREAVTAVLDLIVDLGIRRIEAFCMADNTASWRLLDRLGLRREGSYIGETLHRDHGWVDAYSYAILASEWQAKRS</sequence>
<dbReference type="InterPro" id="IPR016181">
    <property type="entry name" value="Acyl_CoA_acyltransferase"/>
</dbReference>
<dbReference type="PANTHER" id="PTHR43792">
    <property type="entry name" value="GNAT FAMILY, PUTATIVE (AFU_ORTHOLOGUE AFUA_3G00765)-RELATED-RELATED"/>
    <property type="match status" value="1"/>
</dbReference>
<keyword evidence="3" id="KW-0808">Transferase</keyword>
<reference evidence="3 4" key="1">
    <citation type="submission" date="2017-09" db="EMBL/GenBank/DDBJ databases">
        <title>Bacterial strain isolated from the female urinary microbiota.</title>
        <authorList>
            <person name="Thomas-White K."/>
            <person name="Kumar N."/>
            <person name="Forster S."/>
            <person name="Putonti C."/>
            <person name="Lawley T."/>
            <person name="Wolfe A.J."/>
        </authorList>
    </citation>
    <scope>NUCLEOTIDE SEQUENCE [LARGE SCALE GENOMIC DNA]</scope>
    <source>
        <strain evidence="3 4">UMB0680</strain>
    </source>
</reference>
<dbReference type="Proteomes" id="UP000549517">
    <property type="component" value="Unassembled WGS sequence"/>
</dbReference>
<evidence type="ECO:0000313" key="4">
    <source>
        <dbReference type="Proteomes" id="UP000235703"/>
    </source>
</evidence>
<dbReference type="PROSITE" id="PS51186">
    <property type="entry name" value="GNAT"/>
    <property type="match status" value="1"/>
</dbReference>
<evidence type="ECO:0000313" key="2">
    <source>
        <dbReference type="EMBL" id="NNG79779.1"/>
    </source>
</evidence>
<evidence type="ECO:0000313" key="5">
    <source>
        <dbReference type="Proteomes" id="UP000549517"/>
    </source>
</evidence>
<proteinExistence type="predicted"/>
<dbReference type="AlphaFoldDB" id="A0A2N6PEV6"/>
<dbReference type="OrthoDB" id="9132139at2"/>
<dbReference type="SUPFAM" id="SSF55729">
    <property type="entry name" value="Acyl-CoA N-acyltransferases (Nat)"/>
    <property type="match status" value="1"/>
</dbReference>
<dbReference type="InterPro" id="IPR051531">
    <property type="entry name" value="N-acetyltransferase"/>
</dbReference>
<dbReference type="GO" id="GO:0016747">
    <property type="term" value="F:acyltransferase activity, transferring groups other than amino-acyl groups"/>
    <property type="evidence" value="ECO:0007669"/>
    <property type="project" value="InterPro"/>
</dbReference>
<evidence type="ECO:0000259" key="1">
    <source>
        <dbReference type="PROSITE" id="PS51186"/>
    </source>
</evidence>
<evidence type="ECO:0000313" key="3">
    <source>
        <dbReference type="EMBL" id="PMB97209.1"/>
    </source>
</evidence>
<feature type="domain" description="N-acetyltransferase" evidence="1">
    <location>
        <begin position="60"/>
        <end position="213"/>
    </location>
</feature>
<comment type="caution">
    <text evidence="3">The sequence shown here is derived from an EMBL/GenBank/DDBJ whole genome shotgun (WGS) entry which is preliminary data.</text>
</comment>
<dbReference type="InterPro" id="IPR000182">
    <property type="entry name" value="GNAT_dom"/>
</dbReference>
<gene>
    <name evidence="3" type="ORF">CJ198_12965</name>
    <name evidence="2" type="ORF">HLA91_10415</name>
</gene>
<organism evidence="3 4">
    <name type="scientific">Brevibacterium luteolum</name>
    <dbReference type="NCBI Taxonomy" id="199591"/>
    <lineage>
        <taxon>Bacteria</taxon>
        <taxon>Bacillati</taxon>
        <taxon>Actinomycetota</taxon>
        <taxon>Actinomycetes</taxon>
        <taxon>Micrococcales</taxon>
        <taxon>Brevibacteriaceae</taxon>
        <taxon>Brevibacterium</taxon>
    </lineage>
</organism>
<accession>A0A2N6PEV6</accession>
<reference evidence="2 5" key="2">
    <citation type="submission" date="2020-05" db="EMBL/GenBank/DDBJ databases">
        <title>MicrobeNet Type strains.</title>
        <authorList>
            <person name="Nicholson A.C."/>
        </authorList>
    </citation>
    <scope>NUCLEOTIDE SEQUENCE [LARGE SCALE GENOMIC DNA]</scope>
    <source>
        <strain evidence="2 5">CCUG 46604</strain>
    </source>
</reference>
<dbReference type="Proteomes" id="UP000235703">
    <property type="component" value="Unassembled WGS sequence"/>
</dbReference>
<dbReference type="RefSeq" id="WP_102163023.1">
    <property type="nucleotide sequence ID" value="NZ_BAAAKH010000010.1"/>
</dbReference>
<name>A0A2N6PEV6_9MICO</name>
<dbReference type="EMBL" id="PNFZ01000009">
    <property type="protein sequence ID" value="PMB97209.1"/>
    <property type="molecule type" value="Genomic_DNA"/>
</dbReference>
<dbReference type="GeneID" id="86842919"/>
<dbReference type="Pfam" id="PF13302">
    <property type="entry name" value="Acetyltransf_3"/>
    <property type="match status" value="1"/>
</dbReference>
<dbReference type="PANTHER" id="PTHR43792:SF1">
    <property type="entry name" value="N-ACETYLTRANSFERASE DOMAIN-CONTAINING PROTEIN"/>
    <property type="match status" value="1"/>
</dbReference>
<protein>
    <submittedName>
        <fullName evidence="2 3">N-acetyltransferase</fullName>
    </submittedName>
</protein>
<dbReference type="Gene3D" id="3.40.630.30">
    <property type="match status" value="1"/>
</dbReference>